<feature type="region of interest" description="Disordered" evidence="1">
    <location>
        <begin position="14"/>
        <end position="140"/>
    </location>
</feature>
<organism evidence="2 3">
    <name type="scientific">Perkinsus olseni</name>
    <name type="common">Perkinsus atlanticus</name>
    <dbReference type="NCBI Taxonomy" id="32597"/>
    <lineage>
        <taxon>Eukaryota</taxon>
        <taxon>Sar</taxon>
        <taxon>Alveolata</taxon>
        <taxon>Perkinsozoa</taxon>
        <taxon>Perkinsea</taxon>
        <taxon>Perkinsida</taxon>
        <taxon>Perkinsidae</taxon>
        <taxon>Perkinsus</taxon>
    </lineage>
</organism>
<gene>
    <name evidence="2" type="ORF">FOZ63_013955</name>
</gene>
<protein>
    <submittedName>
        <fullName evidence="2">Uncharacterized protein</fullName>
    </submittedName>
</protein>
<evidence type="ECO:0000313" key="3">
    <source>
        <dbReference type="Proteomes" id="UP000553632"/>
    </source>
</evidence>
<proteinExistence type="predicted"/>
<dbReference type="Proteomes" id="UP000553632">
    <property type="component" value="Unassembled WGS sequence"/>
</dbReference>
<feature type="non-terminal residue" evidence="2">
    <location>
        <position position="1"/>
    </location>
</feature>
<evidence type="ECO:0000313" key="2">
    <source>
        <dbReference type="EMBL" id="KAF4701545.1"/>
    </source>
</evidence>
<keyword evidence="3" id="KW-1185">Reference proteome</keyword>
<name>A0A7J6PZI8_PEROL</name>
<dbReference type="AlphaFoldDB" id="A0A7J6PZI8"/>
<dbReference type="EMBL" id="JABANO010036603">
    <property type="protein sequence ID" value="KAF4701545.1"/>
    <property type="molecule type" value="Genomic_DNA"/>
</dbReference>
<comment type="caution">
    <text evidence="2">The sequence shown here is derived from an EMBL/GenBank/DDBJ whole genome shotgun (WGS) entry which is preliminary data.</text>
</comment>
<feature type="compositionally biased region" description="Polar residues" evidence="1">
    <location>
        <begin position="112"/>
        <end position="134"/>
    </location>
</feature>
<accession>A0A7J6PZI8</accession>
<sequence length="140" mass="14147">ILRSPETLIAIGGADLTGYGAYRNDQPPYPDLLGPLDNRPPPVQPSQSEGAPASRGSGDGTETPEHAVESSPTSAVGLEGSSVGPQEHRVPTGVVSEGSGERSSAESVLAINPTSGSVTEVSAPTCASGTTQQPADRPME</sequence>
<evidence type="ECO:0000256" key="1">
    <source>
        <dbReference type="SAM" id="MobiDB-lite"/>
    </source>
</evidence>
<reference evidence="2 3" key="1">
    <citation type="submission" date="2020-04" db="EMBL/GenBank/DDBJ databases">
        <title>Perkinsus olseni comparative genomics.</title>
        <authorList>
            <person name="Bogema D.R."/>
        </authorList>
    </citation>
    <scope>NUCLEOTIDE SEQUENCE [LARGE SCALE GENOMIC DNA]</scope>
    <source>
        <strain evidence="2 3">ATCC PRA-207</strain>
    </source>
</reference>